<feature type="region of interest" description="Disordered" evidence="5">
    <location>
        <begin position="667"/>
        <end position="688"/>
    </location>
</feature>
<dbReference type="SMART" id="SM00560">
    <property type="entry name" value="LamGL"/>
    <property type="match status" value="1"/>
</dbReference>
<dbReference type="InterPro" id="IPR006558">
    <property type="entry name" value="LamG-like"/>
</dbReference>
<evidence type="ECO:0000256" key="3">
    <source>
        <dbReference type="ARBA" id="ARBA00023157"/>
    </source>
</evidence>
<feature type="region of interest" description="Disordered" evidence="5">
    <location>
        <begin position="304"/>
        <end position="330"/>
    </location>
</feature>
<dbReference type="GeneID" id="106011109"/>
<evidence type="ECO:0000313" key="10">
    <source>
        <dbReference type="RefSeq" id="XP_012934987.1"/>
    </source>
</evidence>
<proteinExistence type="predicted"/>
<dbReference type="InterPro" id="IPR013320">
    <property type="entry name" value="ConA-like_dom_sf"/>
</dbReference>
<reference evidence="10" key="1">
    <citation type="submission" date="2025-08" db="UniProtKB">
        <authorList>
            <consortium name="RefSeq"/>
        </authorList>
    </citation>
    <scope>IDENTIFICATION</scope>
</reference>
<organism evidence="9 10">
    <name type="scientific">Aplysia californica</name>
    <name type="common">California sea hare</name>
    <dbReference type="NCBI Taxonomy" id="6500"/>
    <lineage>
        <taxon>Eukaryota</taxon>
        <taxon>Metazoa</taxon>
        <taxon>Spiralia</taxon>
        <taxon>Lophotrochozoa</taxon>
        <taxon>Mollusca</taxon>
        <taxon>Gastropoda</taxon>
        <taxon>Heterobranchia</taxon>
        <taxon>Euthyneura</taxon>
        <taxon>Tectipleura</taxon>
        <taxon>Aplysiida</taxon>
        <taxon>Aplysioidea</taxon>
        <taxon>Aplysiidae</taxon>
        <taxon>Aplysia</taxon>
    </lineage>
</organism>
<evidence type="ECO:0000256" key="6">
    <source>
        <dbReference type="SAM" id="SignalP"/>
    </source>
</evidence>
<evidence type="ECO:0000256" key="5">
    <source>
        <dbReference type="SAM" id="MobiDB-lite"/>
    </source>
</evidence>
<feature type="compositionally biased region" description="Polar residues" evidence="5">
    <location>
        <begin position="980"/>
        <end position="990"/>
    </location>
</feature>
<dbReference type="InterPro" id="IPR043543">
    <property type="entry name" value="PAPPA/PAPPA2"/>
</dbReference>
<feature type="compositionally biased region" description="Basic residues" evidence="5">
    <location>
        <begin position="1098"/>
        <end position="1109"/>
    </location>
</feature>
<protein>
    <submittedName>
        <fullName evidence="10">Uncharacterized protein LOC106011109 isoform X1</fullName>
    </submittedName>
</protein>
<dbReference type="SMART" id="SM00004">
    <property type="entry name" value="NL"/>
    <property type="match status" value="2"/>
</dbReference>
<keyword evidence="2" id="KW-0677">Repeat</keyword>
<feature type="region of interest" description="Disordered" evidence="5">
    <location>
        <begin position="971"/>
        <end position="1029"/>
    </location>
</feature>
<dbReference type="InterPro" id="IPR024079">
    <property type="entry name" value="MetalloPept_cat_dom_sf"/>
</dbReference>
<dbReference type="Pfam" id="PF13385">
    <property type="entry name" value="Laminin_G_3"/>
    <property type="match status" value="1"/>
</dbReference>
<feature type="region of interest" description="Disordered" evidence="5">
    <location>
        <begin position="152"/>
        <end position="174"/>
    </location>
</feature>
<evidence type="ECO:0000256" key="4">
    <source>
        <dbReference type="ARBA" id="ARBA00023180"/>
    </source>
</evidence>
<keyword evidence="9" id="KW-1185">Reference proteome</keyword>
<evidence type="ECO:0000259" key="7">
    <source>
        <dbReference type="SMART" id="SM00004"/>
    </source>
</evidence>
<sequence>MRPLARQHCACAGLLVLFCLDVLSSTVRTSLGRGKRATHTPRSLSCRGAKCSVFEMTYSVSNRHVRIDKSKLKHTKAERTSQRQRRSLLNWYHTRRQRLLVAQDAFDFDVRSTGEISAILSDYYSTENCGLANVKDSLALSRPSFEGSLEIKEKSLIREPQPESEPESKHDFSGRLQPYLYSHTQSKMTETGSSGANRKAFDPIVAIFSDNKQDSQHHVTERYIFSYSSLQHQRFVDQPSLQKNSNIGTKRREPFSCLCECESFKNQENRTKKDCGPWESRKTENARETLDKSKKVYKKFRTGSQTPRQWRITPHPYLGKQGENVGKGNWAHEPMKRVNKRRITASSARLGILFPKGSPRRSLSLSDIEDGVDFRTLFCKVTVKTVRRCTRCICYFSREGVHNDLDNGCSDKFTEGIIGALSDGGNMYENNMSLHSPSFRPSFCPYRMHSNELEDSLKKLRACSCSEQHERNVSRDRCNIKVKGKLYSCKYCNTRQDMGNRYTICNCVELIRTNGRFEYNYYKNSKIQGSDDYYTEKDIQSKKTQQETNSDLFISLPSLAEICQRLDLDSVVTSTRSRGQWRESLSQARLSARCSHVAFRRGNQRATRGYRFSPLPKGQAWGLWEISARAARVSASSRARTPLKGASSRQMEGIFSQLTPNLQDKWWRDHRDSRDKESSAGAVKDKRALGVGPRTKSYGLCTNRKRKPVLFSIVHEHRNDIAAPPIWFKYMKQSRVCSEGSSDKLITENKPRECELNTLVHHYRNGSAFSRIWAMDREISIVSSNVSNTSPVTNKSSHCRSKDLVRHLPNDPLLPLILFKDEKNNPTNIVQTSTTVPTQNMTLSRESSLTARQYPNSFYGASLSHKTKRKNSIKYESLGERLRFLHQTRASPFVLNDMKPAHSGNIEQVRGISIYTNETGGEEKMSYPHDERKDYPSNNPEKSVYHKSENVMSEKSMFVADPLNIDTSEIVDDDLLKRSPGSTDSEQTFDYATIGPPRRRLLSLEENHAEDTPDCRTLNSQQDTVQNSLSGEGSKLQTYATAEDQIHQGQFDFKPEGNEQTASARKEQDTKAKEQTRQKRRPTSKKASSCTTTEKSERKHHVLSRHPRHVHYDTQDAEDDGVRLKAAKAVYLSGAEVLRFIPRDPSKRYALPNVNFTVELWAKPEGGQHLPVTIVGMADVCQGSVSGGVWSVRLTSQSVNGRTDIRYSFSLSTEASSTLADATGPTGYTPGHWTHIAAVYDGTRMKLYVDGAQVAVNLGRKGKVFPVPLAHCKELQIGGSVSSKNRFRGTLSDLRVWKDVLSQEEIVNSQKYPQRRPRPAKESFVIEDFLNLDEWELIRGHAVRKVALYRSSRITQGHHHHHPIPVPPCGETVCDNPEVVKHYVDHEPLRNFKVVRYRIVNLMNDDGASPIVSNGQILRQHTALNAAFRRYNIGFHLDVTSIRNTLLRQKLVMFGCAASLVGNGVCDIECNQTRTGNDGGDCDMYHVTCNASNVGNGVCDFECNKAYHGWDGGDCCLPGEKAHYTCYDPRSPHRGYLSIEELKDVVQLPSVDHLHVMFASWNTDHLIGIATFPWDKHVFGVRGGTVVQPQTFGVSGQTDSLVHEIGHNLGLWHVHHGVSELPCGDPCTEVEASMEHGDLCSDTAPTPQNVHCRDPGVAPDVCDRYRLYTDTPFSNFMSYAGGLKLLFSLILTFYM</sequence>
<accession>A0ABM0ZUZ1</accession>
<name>A0ABM0ZUZ1_APLCA</name>
<gene>
    <name evidence="10" type="primary">LOC106011109</name>
</gene>
<feature type="signal peptide" evidence="6">
    <location>
        <begin position="1"/>
        <end position="24"/>
    </location>
</feature>
<keyword evidence="1 6" id="KW-0732">Signal</keyword>
<evidence type="ECO:0000259" key="8">
    <source>
        <dbReference type="SMART" id="SM00560"/>
    </source>
</evidence>
<evidence type="ECO:0000256" key="2">
    <source>
        <dbReference type="ARBA" id="ARBA00022737"/>
    </source>
</evidence>
<dbReference type="Proteomes" id="UP000694888">
    <property type="component" value="Unplaced"/>
</dbReference>
<feature type="domain" description="LNR" evidence="7">
    <location>
        <begin position="1441"/>
        <end position="1483"/>
    </location>
</feature>
<dbReference type="PANTHER" id="PTHR46130:SF3">
    <property type="entry name" value="CHROMOSOME UNDETERMINED SCAFFOLD_33, WHOLE GENOME SHOTGUN SEQUENCE"/>
    <property type="match status" value="1"/>
</dbReference>
<dbReference type="Gene3D" id="2.60.120.200">
    <property type="match status" value="1"/>
</dbReference>
<dbReference type="InterPro" id="IPR000800">
    <property type="entry name" value="Notch_dom"/>
</dbReference>
<dbReference type="SUPFAM" id="SSF49899">
    <property type="entry name" value="Concanavalin A-like lectins/glucanases"/>
    <property type="match status" value="1"/>
</dbReference>
<dbReference type="SUPFAM" id="SSF55486">
    <property type="entry name" value="Metalloproteases ('zincins'), catalytic domain"/>
    <property type="match status" value="1"/>
</dbReference>
<feature type="compositionally biased region" description="Basic and acidic residues" evidence="5">
    <location>
        <begin position="921"/>
        <end position="935"/>
    </location>
</feature>
<keyword evidence="4" id="KW-0325">Glycoprotein</keyword>
<evidence type="ECO:0000256" key="1">
    <source>
        <dbReference type="ARBA" id="ARBA00022729"/>
    </source>
</evidence>
<feature type="chain" id="PRO_5045860878" evidence="6">
    <location>
        <begin position="25"/>
        <end position="1695"/>
    </location>
</feature>
<dbReference type="PANTHER" id="PTHR46130">
    <property type="entry name" value="LAMGL DOMAIN-CONTAINING PROTEIN"/>
    <property type="match status" value="1"/>
</dbReference>
<keyword evidence="3" id="KW-1015">Disulfide bond</keyword>
<dbReference type="RefSeq" id="XP_012934987.1">
    <property type="nucleotide sequence ID" value="XM_013079533.2"/>
</dbReference>
<feature type="compositionally biased region" description="Polar residues" evidence="5">
    <location>
        <begin position="1017"/>
        <end position="1029"/>
    </location>
</feature>
<feature type="domain" description="LamG-like jellyroll fold" evidence="8">
    <location>
        <begin position="1154"/>
        <end position="1304"/>
    </location>
</feature>
<feature type="compositionally biased region" description="Basic and acidic residues" evidence="5">
    <location>
        <begin position="152"/>
        <end position="173"/>
    </location>
</feature>
<dbReference type="Gene3D" id="3.40.390.10">
    <property type="entry name" value="Collagenase (Catalytic Domain)"/>
    <property type="match status" value="1"/>
</dbReference>
<feature type="domain" description="LNR" evidence="7">
    <location>
        <begin position="1487"/>
        <end position="1516"/>
    </location>
</feature>
<evidence type="ECO:0000313" key="9">
    <source>
        <dbReference type="Proteomes" id="UP000694888"/>
    </source>
</evidence>
<feature type="region of interest" description="Disordered" evidence="5">
    <location>
        <begin position="920"/>
        <end position="943"/>
    </location>
</feature>
<feature type="compositionally biased region" description="Basic and acidic residues" evidence="5">
    <location>
        <begin position="1002"/>
        <end position="1014"/>
    </location>
</feature>
<feature type="compositionally biased region" description="Basic and acidic residues" evidence="5">
    <location>
        <begin position="1064"/>
        <end position="1077"/>
    </location>
</feature>
<feature type="region of interest" description="Disordered" evidence="5">
    <location>
        <begin position="1051"/>
        <end position="1111"/>
    </location>
</feature>